<protein>
    <submittedName>
        <fullName evidence="1">Uncharacterized protein</fullName>
    </submittedName>
</protein>
<organism evidence="1 2">
    <name type="scientific">Scomber scombrus</name>
    <name type="common">Atlantic mackerel</name>
    <name type="synonym">Scomber vernalis</name>
    <dbReference type="NCBI Taxonomy" id="13677"/>
    <lineage>
        <taxon>Eukaryota</taxon>
        <taxon>Metazoa</taxon>
        <taxon>Chordata</taxon>
        <taxon>Craniata</taxon>
        <taxon>Vertebrata</taxon>
        <taxon>Euteleostomi</taxon>
        <taxon>Actinopterygii</taxon>
        <taxon>Neopterygii</taxon>
        <taxon>Teleostei</taxon>
        <taxon>Neoteleostei</taxon>
        <taxon>Acanthomorphata</taxon>
        <taxon>Pelagiaria</taxon>
        <taxon>Scombriformes</taxon>
        <taxon>Scombridae</taxon>
        <taxon>Scomber</taxon>
    </lineage>
</organism>
<proteinExistence type="predicted"/>
<dbReference type="AlphaFoldDB" id="A0AAV1NS85"/>
<keyword evidence="2" id="KW-1185">Reference proteome</keyword>
<dbReference type="Proteomes" id="UP001314229">
    <property type="component" value="Unassembled WGS sequence"/>
</dbReference>
<evidence type="ECO:0000313" key="2">
    <source>
        <dbReference type="Proteomes" id="UP001314229"/>
    </source>
</evidence>
<name>A0AAV1NS85_SCOSC</name>
<comment type="caution">
    <text evidence="1">The sequence shown here is derived from an EMBL/GenBank/DDBJ whole genome shotgun (WGS) entry which is preliminary data.</text>
</comment>
<sequence length="55" mass="6054">MSLQRFTVDLLRGWSHAIDDVSTDGGEESYDGIQRHLKHLLYPVSSVGPNKAAQG</sequence>
<accession>A0AAV1NS85</accession>
<gene>
    <name evidence="1" type="ORF">FSCOSCO3_A009741</name>
</gene>
<reference evidence="1 2" key="1">
    <citation type="submission" date="2024-01" db="EMBL/GenBank/DDBJ databases">
        <authorList>
            <person name="Alioto T."/>
            <person name="Alioto T."/>
            <person name="Gomez Garrido J."/>
        </authorList>
    </citation>
    <scope>NUCLEOTIDE SEQUENCE [LARGE SCALE GENOMIC DNA]</scope>
</reference>
<dbReference type="EMBL" id="CAWUFR010000058">
    <property type="protein sequence ID" value="CAK6962527.1"/>
    <property type="molecule type" value="Genomic_DNA"/>
</dbReference>
<evidence type="ECO:0000313" key="1">
    <source>
        <dbReference type="EMBL" id="CAK6962527.1"/>
    </source>
</evidence>